<evidence type="ECO:0000313" key="3">
    <source>
        <dbReference type="Proteomes" id="UP000036325"/>
    </source>
</evidence>
<organism evidence="2 3">
    <name type="scientific">Pseudomonas weihenstephanensis</name>
    <dbReference type="NCBI Taxonomy" id="1608994"/>
    <lineage>
        <taxon>Bacteria</taxon>
        <taxon>Pseudomonadati</taxon>
        <taxon>Pseudomonadota</taxon>
        <taxon>Gammaproteobacteria</taxon>
        <taxon>Pseudomonadales</taxon>
        <taxon>Pseudomonadaceae</taxon>
        <taxon>Pseudomonas</taxon>
    </lineage>
</organism>
<comment type="caution">
    <text evidence="2">The sequence shown here is derived from an EMBL/GenBank/DDBJ whole genome shotgun (WGS) entry which is preliminary data.</text>
</comment>
<evidence type="ECO:0000313" key="2">
    <source>
        <dbReference type="EMBL" id="KMN14951.1"/>
    </source>
</evidence>
<accession>A0A0J6LKS8</accession>
<sequence>MRKRIDTPRLIDGPLAPIPFSLHPDYDRRPRDHTGSADLAKSSAEAFEPAKRSRAMRIARNYRRWGIAPRPENVATSLSGGGHFVPHLFEGCMAAFGY</sequence>
<protein>
    <submittedName>
        <fullName evidence="2">Uncharacterized protein</fullName>
    </submittedName>
</protein>
<dbReference type="STRING" id="1608994.TU86_06545"/>
<dbReference type="PATRIC" id="fig|1608994.3.peg.1915"/>
<dbReference type="Proteomes" id="UP000036325">
    <property type="component" value="Unassembled WGS sequence"/>
</dbReference>
<proteinExistence type="predicted"/>
<accession>A0A0J6LYS8</accession>
<name>A0A0J6LKS8_9PSED</name>
<reference evidence="2 3" key="1">
    <citation type="submission" date="2015-02" db="EMBL/GenBank/DDBJ databases">
        <title>Pseudomonas helleri sp. nov. and Pseudomonas weihenstephanensis sp. nov., isolated from raw cows milk.</title>
        <authorList>
            <person name="von Neubeck M."/>
            <person name="Huptas C."/>
            <person name="Wenning M."/>
            <person name="Scherer S."/>
        </authorList>
    </citation>
    <scope>NUCLEOTIDE SEQUENCE [LARGE SCALE GENOMIC DNA]</scope>
    <source>
        <strain evidence="2 3">DSM 29166</strain>
    </source>
</reference>
<feature type="region of interest" description="Disordered" evidence="1">
    <location>
        <begin position="21"/>
        <end position="46"/>
    </location>
</feature>
<dbReference type="AlphaFoldDB" id="A0A0J6LKS8"/>
<gene>
    <name evidence="2" type="ORF">TU86_06545</name>
</gene>
<feature type="compositionally biased region" description="Basic and acidic residues" evidence="1">
    <location>
        <begin position="24"/>
        <end position="35"/>
    </location>
</feature>
<dbReference type="EMBL" id="JYLF01000002">
    <property type="protein sequence ID" value="KMN14951.1"/>
    <property type="molecule type" value="Genomic_DNA"/>
</dbReference>
<evidence type="ECO:0000256" key="1">
    <source>
        <dbReference type="SAM" id="MobiDB-lite"/>
    </source>
</evidence>